<dbReference type="EC" id="1.1.1.184" evidence="4"/>
<dbReference type="InParanoid" id="A7RGK5"/>
<dbReference type="PANTHER" id="PTHR43963:SF4">
    <property type="entry name" value="CARBONYL REDUCTASE (NADPH)"/>
    <property type="match status" value="1"/>
</dbReference>
<gene>
    <name evidence="6" type="ORF">NEMVEDRAFT_v1g238099</name>
</gene>
<dbReference type="PhylomeDB" id="A7RGK5"/>
<dbReference type="InterPro" id="IPR020904">
    <property type="entry name" value="Sc_DH/Rdtase_CS"/>
</dbReference>
<keyword evidence="3" id="KW-0560">Oxidoreductase</keyword>
<proteinExistence type="inferred from homology"/>
<dbReference type="PANTHER" id="PTHR43963">
    <property type="entry name" value="CARBONYL REDUCTASE 1-RELATED"/>
    <property type="match status" value="1"/>
</dbReference>
<evidence type="ECO:0000256" key="3">
    <source>
        <dbReference type="ARBA" id="ARBA00023002"/>
    </source>
</evidence>
<dbReference type="Pfam" id="PF00106">
    <property type="entry name" value="adh_short"/>
    <property type="match status" value="2"/>
</dbReference>
<evidence type="ECO:0000256" key="4">
    <source>
        <dbReference type="ARBA" id="ARBA00026118"/>
    </source>
</evidence>
<evidence type="ECO:0000256" key="5">
    <source>
        <dbReference type="RuleBase" id="RU000363"/>
    </source>
</evidence>
<dbReference type="PRINTS" id="PR00081">
    <property type="entry name" value="GDHRDH"/>
</dbReference>
<dbReference type="InterPro" id="IPR036291">
    <property type="entry name" value="NAD(P)-bd_dom_sf"/>
</dbReference>
<dbReference type="InterPro" id="IPR002347">
    <property type="entry name" value="SDR_fam"/>
</dbReference>
<dbReference type="HOGENOM" id="CLU_010194_9_0_1"/>
<reference evidence="6 7" key="1">
    <citation type="journal article" date="2007" name="Science">
        <title>Sea anemone genome reveals ancestral eumetazoan gene repertoire and genomic organization.</title>
        <authorList>
            <person name="Putnam N.H."/>
            <person name="Srivastava M."/>
            <person name="Hellsten U."/>
            <person name="Dirks B."/>
            <person name="Chapman J."/>
            <person name="Salamov A."/>
            <person name="Terry A."/>
            <person name="Shapiro H."/>
            <person name="Lindquist E."/>
            <person name="Kapitonov V.V."/>
            <person name="Jurka J."/>
            <person name="Genikhovich G."/>
            <person name="Grigoriev I.V."/>
            <person name="Lucas S.M."/>
            <person name="Steele R.E."/>
            <person name="Finnerty J.R."/>
            <person name="Technau U."/>
            <person name="Martindale M.Q."/>
            <person name="Rokhsar D.S."/>
        </authorList>
    </citation>
    <scope>NUCLEOTIDE SEQUENCE [LARGE SCALE GENOMIC DNA]</scope>
    <source>
        <strain evidence="7">CH2 X CH6</strain>
    </source>
</reference>
<name>A7RGK5_NEMVE</name>
<evidence type="ECO:0000313" key="6">
    <source>
        <dbReference type="EMBL" id="EDO49544.1"/>
    </source>
</evidence>
<dbReference type="eggNOG" id="KOG1208">
    <property type="taxonomic scope" value="Eukaryota"/>
</dbReference>
<dbReference type="OrthoDB" id="7289984at2759"/>
<dbReference type="GO" id="GO:0004090">
    <property type="term" value="F:carbonyl reductase (NADPH) activity"/>
    <property type="evidence" value="ECO:0000318"/>
    <property type="project" value="GO_Central"/>
</dbReference>
<protein>
    <recommendedName>
        <fullName evidence="4">carbonyl reductase (NADPH)</fullName>
        <ecNumber evidence="4">1.1.1.184</ecNumber>
    </recommendedName>
</protein>
<dbReference type="EMBL" id="DS469509">
    <property type="protein sequence ID" value="EDO49544.1"/>
    <property type="molecule type" value="Genomic_DNA"/>
</dbReference>
<dbReference type="InterPro" id="IPR045313">
    <property type="entry name" value="CBR1-like"/>
</dbReference>
<evidence type="ECO:0000313" key="7">
    <source>
        <dbReference type="Proteomes" id="UP000001593"/>
    </source>
</evidence>
<dbReference type="SUPFAM" id="SSF51735">
    <property type="entry name" value="NAD(P)-binding Rossmann-fold domains"/>
    <property type="match status" value="1"/>
</dbReference>
<evidence type="ECO:0000256" key="2">
    <source>
        <dbReference type="ARBA" id="ARBA00022857"/>
    </source>
</evidence>
<evidence type="ECO:0000256" key="1">
    <source>
        <dbReference type="ARBA" id="ARBA00006484"/>
    </source>
</evidence>
<keyword evidence="2" id="KW-0521">NADP</keyword>
<sequence>MAASPSRVAVVTGSNKGIGFAIVRGLCKQFSGTVILTARNENLGKEAVDKLKEEGLNPVFHQLDITSQESINKLRDYLSSTYKGLDLLINNAGIAYKGASIAPFSEQAEVTARTNFTGTLNICDTLFPLLRPHARVVNVASLAGLLKIIPSEAIKAKFTSPSLTQSGLVGLVEEFISDVKAGVHKEKGWSNSAYGMSKVAVIALTKVQARQMEKDPRQDILVNCCCPGYVDTDMSSHKGHLTIDQGAETPIYCALLPEGCGHSGEFFSQKKVVGW</sequence>
<dbReference type="PRINTS" id="PR00080">
    <property type="entry name" value="SDRFAMILY"/>
</dbReference>
<dbReference type="Gene3D" id="3.40.50.720">
    <property type="entry name" value="NAD(P)-binding Rossmann-like Domain"/>
    <property type="match status" value="1"/>
</dbReference>
<dbReference type="STRING" id="45351.A7RGK5"/>
<dbReference type="AlphaFoldDB" id="A7RGK5"/>
<accession>A7RGK5</accession>
<organism evidence="6 7">
    <name type="scientific">Nematostella vectensis</name>
    <name type="common">Starlet sea anemone</name>
    <dbReference type="NCBI Taxonomy" id="45351"/>
    <lineage>
        <taxon>Eukaryota</taxon>
        <taxon>Metazoa</taxon>
        <taxon>Cnidaria</taxon>
        <taxon>Anthozoa</taxon>
        <taxon>Hexacorallia</taxon>
        <taxon>Actiniaria</taxon>
        <taxon>Edwardsiidae</taxon>
        <taxon>Nematostella</taxon>
    </lineage>
</organism>
<dbReference type="CDD" id="cd05324">
    <property type="entry name" value="carb_red_PTCR-like_SDR_c"/>
    <property type="match status" value="1"/>
</dbReference>
<dbReference type="PROSITE" id="PS00061">
    <property type="entry name" value="ADH_SHORT"/>
    <property type="match status" value="1"/>
</dbReference>
<comment type="similarity">
    <text evidence="1 5">Belongs to the short-chain dehydrogenases/reductases (SDR) family.</text>
</comment>
<dbReference type="OMA" id="LNAYGRY"/>
<keyword evidence="7" id="KW-1185">Reference proteome</keyword>
<dbReference type="KEGG" id="nve:5521730"/>
<dbReference type="Proteomes" id="UP000001593">
    <property type="component" value="Unassembled WGS sequence"/>
</dbReference>